<dbReference type="RefSeq" id="WP_127194911.1">
    <property type="nucleotide sequence ID" value="NZ_RZNY01000041.1"/>
</dbReference>
<dbReference type="PANTHER" id="PTHR43308">
    <property type="entry name" value="OUTER MEMBRANE PROTEIN ALPHA-RELATED"/>
    <property type="match status" value="1"/>
</dbReference>
<proteinExistence type="predicted"/>
<organism evidence="5 6">
    <name type="scientific">Paenibacillus anaericanus</name>
    <dbReference type="NCBI Taxonomy" id="170367"/>
    <lineage>
        <taxon>Bacteria</taxon>
        <taxon>Bacillati</taxon>
        <taxon>Bacillota</taxon>
        <taxon>Bacilli</taxon>
        <taxon>Bacillales</taxon>
        <taxon>Paenibacillaceae</taxon>
        <taxon>Paenibacillus</taxon>
    </lineage>
</organism>
<feature type="domain" description="Fibronectin type-III" evidence="3">
    <location>
        <begin position="515"/>
        <end position="616"/>
    </location>
</feature>
<feature type="domain" description="SLH" evidence="4">
    <location>
        <begin position="1189"/>
        <end position="1248"/>
    </location>
</feature>
<feature type="domain" description="SLH" evidence="4">
    <location>
        <begin position="1320"/>
        <end position="1379"/>
    </location>
</feature>
<evidence type="ECO:0000259" key="3">
    <source>
        <dbReference type="PROSITE" id="PS50853"/>
    </source>
</evidence>
<dbReference type="Proteomes" id="UP000279446">
    <property type="component" value="Unassembled WGS sequence"/>
</dbReference>
<dbReference type="InterPro" id="IPR003961">
    <property type="entry name" value="FN3_dom"/>
</dbReference>
<dbReference type="CDD" id="cd00063">
    <property type="entry name" value="FN3"/>
    <property type="match status" value="1"/>
</dbReference>
<evidence type="ECO:0000256" key="2">
    <source>
        <dbReference type="SAM" id="MobiDB-lite"/>
    </source>
</evidence>
<dbReference type="PANTHER" id="PTHR43308:SF5">
    <property type="entry name" value="S-LAYER PROTEIN _ PEPTIDOGLYCAN ENDO-BETA-N-ACETYLGLUCOSAMINIDASE"/>
    <property type="match status" value="1"/>
</dbReference>
<evidence type="ECO:0000313" key="6">
    <source>
        <dbReference type="Proteomes" id="UP000279446"/>
    </source>
</evidence>
<keyword evidence="6" id="KW-1185">Reference proteome</keyword>
<dbReference type="InterPro" id="IPR051465">
    <property type="entry name" value="Cell_Envelope_Struct_Comp"/>
</dbReference>
<feature type="domain" description="SLH" evidence="4">
    <location>
        <begin position="1249"/>
        <end position="1312"/>
    </location>
</feature>
<dbReference type="InterPro" id="IPR036116">
    <property type="entry name" value="FN3_sf"/>
</dbReference>
<comment type="caution">
    <text evidence="5">The sequence shown here is derived from an EMBL/GenBank/DDBJ whole genome shotgun (WGS) entry which is preliminary data.</text>
</comment>
<evidence type="ECO:0000256" key="1">
    <source>
        <dbReference type="ARBA" id="ARBA00022729"/>
    </source>
</evidence>
<reference evidence="5 6" key="1">
    <citation type="submission" date="2018-12" db="EMBL/GenBank/DDBJ databases">
        <authorList>
            <person name="Sun L."/>
            <person name="Chen Z."/>
        </authorList>
    </citation>
    <scope>NUCLEOTIDE SEQUENCE [LARGE SCALE GENOMIC DNA]</scope>
    <source>
        <strain evidence="5 6">DSM 15890</strain>
    </source>
</reference>
<name>A0A3S1BE82_9BACL</name>
<accession>A0A3S1BE82</accession>
<dbReference type="Gene3D" id="2.60.40.10">
    <property type="entry name" value="Immunoglobulins"/>
    <property type="match status" value="2"/>
</dbReference>
<dbReference type="SUPFAM" id="SSF49265">
    <property type="entry name" value="Fibronectin type III"/>
    <property type="match status" value="1"/>
</dbReference>
<dbReference type="PROSITE" id="PS50853">
    <property type="entry name" value="FN3"/>
    <property type="match status" value="1"/>
</dbReference>
<evidence type="ECO:0008006" key="7">
    <source>
        <dbReference type="Google" id="ProtNLM"/>
    </source>
</evidence>
<dbReference type="Pfam" id="PF00395">
    <property type="entry name" value="SLH"/>
    <property type="match status" value="3"/>
</dbReference>
<dbReference type="SUPFAM" id="SSF69318">
    <property type="entry name" value="Integrin alpha N-terminal domain"/>
    <property type="match status" value="1"/>
</dbReference>
<feature type="region of interest" description="Disordered" evidence="2">
    <location>
        <begin position="933"/>
        <end position="958"/>
    </location>
</feature>
<dbReference type="InterPro" id="IPR013517">
    <property type="entry name" value="FG-GAP"/>
</dbReference>
<evidence type="ECO:0000259" key="4">
    <source>
        <dbReference type="PROSITE" id="PS51272"/>
    </source>
</evidence>
<gene>
    <name evidence="5" type="ORF">EJP82_25665</name>
</gene>
<evidence type="ECO:0000313" key="5">
    <source>
        <dbReference type="EMBL" id="RUT39634.1"/>
    </source>
</evidence>
<dbReference type="InterPro" id="IPR032812">
    <property type="entry name" value="SbsA_Ig"/>
</dbReference>
<dbReference type="Pfam" id="PF13205">
    <property type="entry name" value="Big_5"/>
    <property type="match status" value="1"/>
</dbReference>
<dbReference type="InterPro" id="IPR028994">
    <property type="entry name" value="Integrin_alpha_N"/>
</dbReference>
<dbReference type="InterPro" id="IPR001119">
    <property type="entry name" value="SLH_dom"/>
</dbReference>
<feature type="compositionally biased region" description="Low complexity" evidence="2">
    <location>
        <begin position="935"/>
        <end position="958"/>
    </location>
</feature>
<dbReference type="Pfam" id="PF13517">
    <property type="entry name" value="FG-GAP_3"/>
    <property type="match status" value="1"/>
</dbReference>
<keyword evidence="1" id="KW-0732">Signal</keyword>
<dbReference type="PROSITE" id="PS51272">
    <property type="entry name" value="SLH"/>
    <property type="match status" value="3"/>
</dbReference>
<protein>
    <recommendedName>
        <fullName evidence="7">S-layer homology domain-containing protein</fullName>
    </recommendedName>
</protein>
<sequence>MVTRKFGKPYRQLKRWGSAVLAVFVLCSFVWSFTSWNVGQVAAAGSTSFTREVDPFPDLAAAQRITFGDYDDDGDIDALVQESNVIGKGYKFVRANGDGTYTTIDQVGTYIPNSPFASSDLTGLNGTGGYFVPNIISLDYDSDGDTDIISRSGHMAGGANFILRNDSGTMVRITDPFPDVQVDTRIKFADMDLDGDIDALVQEGTEVGQGYIYVQRNADGTYTRLEQLGTSIPGSPFASADLTGLSGTMFIAVDFDGDGDEDIINRSGTNFILRNDNGIFTKIADVFASTAAGLRISFGDFDNDGDLDALQQDGNMVGFGYFYMQRESDGSYTRKNQSGDSIPDSPFSAVSLTGLNGTNMHTIDYDSDGDLDVISRSTSLTSGENFVLKSAGSPPILLSSTPADNATGVGVNSNIDLNFSKNVFASAGNIYIRKSSDDSVVETIAANSAKVTITGSTVTINPDTSLNANTDYYITFSLDAFVDSDSKGFGYLNGFIRAGIDSKSFLNFKTVNATAPLVVTGAASSISPTSAILSGIVNDRGAETTVTFEYGLDTNYGTNVAATTGGSITAGTGNTTVAVTLTGLTPNTTYYYRVKAVNIVGTSYGVSQTFITAALTNAVEPNIDTQPANKTVNIGDPANLTVAATASDGGTLSYQWYSNSVNSNSGGTLIDTATTSTYNAPTTIEGTTYYYVVVTNVNNSVTGMKVASVTSAVAEVIVNTLTNAAPPSIDTQPTNKLVSLSDPANLTTSATVSDGGTLSYQWYSNSVNSNSGGTLIDGATTSTYDAPTTIEGTTYYYVVVTNTNNSVTGVKIASATSNPATVTVNGLTNAAAPTISNQLVDQAVNIGGSVSLSIAATVSDGGTLSYQWYSNSVNSNSGGTLIDTATTSTYNAPTTTEGTTYYYVIVTNTNNSVTGIKVATLTSNTAKITVNAAGTTTPTQPSTPSGPSTPSVPTVPTVPEVTNTGIDILVNGEVVNMGKVTTSSRDDQTEVTVVLDHKKLEDILASKGQHAVVSIPVNTEDDVVIAELSGQILQILQDYQAVLEIITDRATYTLLAEQINISGLSDLFGQSVALQDITIQIEMAAPTSEMVKVVEDAAEQGKFTLVVPAIEFTVKATYGGKTVELSKFAAYIERTIAIPDGVDPNKITTGIVVDPNGTVRHVPTKIIVIDGKHYAKVSSLTNSTYAIIWNPLEFSDVASHWSKNAVNNMGSRMVINGTGNGMFSPDTEITRAEFAAIIVRGLGLKLEEGATSFSDVKSSSWYNSAIHTALSYRLIDGYNDGTFRPNDKITREQAMVIIARAMSITNLKEKLSSISAEQLLSQFTDANNTSVWAKESFTDSLQAGIVTGRNGTQLAPKAFITRAEVATLIQRLLQKSDLI</sequence>
<dbReference type="EMBL" id="RZNY01000041">
    <property type="protein sequence ID" value="RUT39634.1"/>
    <property type="molecule type" value="Genomic_DNA"/>
</dbReference>
<dbReference type="InterPro" id="IPR013783">
    <property type="entry name" value="Ig-like_fold"/>
</dbReference>
<dbReference type="Gene3D" id="2.60.40.2700">
    <property type="match status" value="2"/>
</dbReference>
<dbReference type="OrthoDB" id="663332at2"/>